<sequence length="429" mass="45806">MSDVVLRMRNAEREAGDGRREAGDPAADADGPGRAPARSDAHDVLLTELCSVLFASLPRADQRRKGVEYLRGLLGAEGRKSIRNIARLIGGQATEQNLHHFISSSTWDWDPVRAALAQYVTAVAPPRAWVVRQTVIPKAGEHSVGVDRRFISSLGQVLNAQQAIGVWSASDEVSMPVNWRLHLSQAWLDDVPRRSQASIPASVNTRSLGDCAVAAVLELTSAWGLPARPVVADVRETDGMKVVRRLRTGGVPFMVRVNSTLPLVPVDGGPAGPGAEAVPAHRIIGAHQGRCRPVAWTDHGTGGGRRTDLVAAVRVADPAGSARLPGAGGRPRGAGGELLLLGAGAPGRRWPQELWLATAPDLPPATLFRLSRLTGRVERDFEGIADRTGIRDYTGRSFNGWHRHVTLASAAHAVAALANTGDRPLRRAC</sequence>
<evidence type="ECO:0000313" key="4">
    <source>
        <dbReference type="Proteomes" id="UP001291653"/>
    </source>
</evidence>
<dbReference type="RefSeq" id="WP_323444768.1">
    <property type="nucleotide sequence ID" value="NZ_BSBI01000001.1"/>
</dbReference>
<feature type="domain" description="Transposase IS701-like DDE" evidence="2">
    <location>
        <begin position="53"/>
        <end position="273"/>
    </location>
</feature>
<gene>
    <name evidence="3" type="ORF">SYYSPA8_00095</name>
</gene>
<comment type="caution">
    <text evidence="3">The sequence shown here is derived from an EMBL/GenBank/DDBJ whole genome shotgun (WGS) entry which is preliminary data.</text>
</comment>
<keyword evidence="4" id="KW-1185">Reference proteome</keyword>
<dbReference type="InterPro" id="IPR038721">
    <property type="entry name" value="IS701-like_DDE_dom"/>
</dbReference>
<dbReference type="Proteomes" id="UP001291653">
    <property type="component" value="Unassembled WGS sequence"/>
</dbReference>
<organism evidence="3 4">
    <name type="scientific">Streptomyces yaizuensis</name>
    <dbReference type="NCBI Taxonomy" id="2989713"/>
    <lineage>
        <taxon>Bacteria</taxon>
        <taxon>Bacillati</taxon>
        <taxon>Actinomycetota</taxon>
        <taxon>Actinomycetes</taxon>
        <taxon>Kitasatosporales</taxon>
        <taxon>Streptomycetaceae</taxon>
        <taxon>Streptomyces</taxon>
    </lineage>
</organism>
<dbReference type="Pfam" id="PF13546">
    <property type="entry name" value="DDE_5"/>
    <property type="match status" value="1"/>
</dbReference>
<feature type="compositionally biased region" description="Low complexity" evidence="1">
    <location>
        <begin position="24"/>
        <end position="36"/>
    </location>
</feature>
<proteinExistence type="predicted"/>
<accession>A0ABQ5NQI1</accession>
<evidence type="ECO:0000256" key="1">
    <source>
        <dbReference type="SAM" id="MobiDB-lite"/>
    </source>
</evidence>
<name>A0ABQ5NQI1_9ACTN</name>
<dbReference type="EMBL" id="BSBI01000001">
    <property type="protein sequence ID" value="GLF92638.1"/>
    <property type="molecule type" value="Genomic_DNA"/>
</dbReference>
<feature type="compositionally biased region" description="Basic and acidic residues" evidence="1">
    <location>
        <begin position="9"/>
        <end position="23"/>
    </location>
</feature>
<dbReference type="PANTHER" id="PTHR33627:SF1">
    <property type="entry name" value="TRANSPOSASE"/>
    <property type="match status" value="1"/>
</dbReference>
<dbReference type="InterPro" id="IPR039365">
    <property type="entry name" value="IS701-like"/>
</dbReference>
<dbReference type="PANTHER" id="PTHR33627">
    <property type="entry name" value="TRANSPOSASE"/>
    <property type="match status" value="1"/>
</dbReference>
<protein>
    <submittedName>
        <fullName evidence="3">Transposase</fullName>
    </submittedName>
</protein>
<reference evidence="3 4" key="1">
    <citation type="submission" date="2022-10" db="EMBL/GenBank/DDBJ databases">
        <title>Draft genome sequence of Streptomyces sp. YSPA8.</title>
        <authorList>
            <person name="Moriuchi R."/>
            <person name="Dohra H."/>
            <person name="Yamamura H."/>
            <person name="Kodani S."/>
        </authorList>
    </citation>
    <scope>NUCLEOTIDE SEQUENCE [LARGE SCALE GENOMIC DNA]</scope>
    <source>
        <strain evidence="3 4">YSPA8</strain>
    </source>
</reference>
<evidence type="ECO:0000259" key="2">
    <source>
        <dbReference type="Pfam" id="PF13546"/>
    </source>
</evidence>
<evidence type="ECO:0000313" key="3">
    <source>
        <dbReference type="EMBL" id="GLF92638.1"/>
    </source>
</evidence>
<feature type="region of interest" description="Disordered" evidence="1">
    <location>
        <begin position="1"/>
        <end position="38"/>
    </location>
</feature>